<gene>
    <name evidence="1" type="ORF">WG68_07685</name>
</gene>
<dbReference type="AlphaFoldDB" id="A0A0M2V5T3"/>
<name>A0A0M2V5T3_9GAMM</name>
<sequence>MYCPPNMAFTDKDQVHDFIEQHSFGCLVSMPFFCSHLPWLLQRAEGEHGVLYGHLARQNPHWQLVDQQQVLLTFTGPHAYISPRCYQTEKAVPTWNYAIAQVLGQAELLEPAVTLANLPLQIAKYEPDMAAAMAKMPVAYQQQLAAGIVGVKVTISALTGKLKLGQQRSLADQLGVFNALSSSPQPGAQALAALMQHWQLGAGDETV</sequence>
<dbReference type="InterPro" id="IPR012349">
    <property type="entry name" value="Split_barrel_FMN-bd"/>
</dbReference>
<dbReference type="Gene3D" id="2.30.110.10">
    <property type="entry name" value="Electron Transport, Fmn-binding Protein, Chain A"/>
    <property type="match status" value="1"/>
</dbReference>
<dbReference type="Proteomes" id="UP000034228">
    <property type="component" value="Unassembled WGS sequence"/>
</dbReference>
<evidence type="ECO:0000313" key="1">
    <source>
        <dbReference type="EMBL" id="KKO46001.1"/>
    </source>
</evidence>
<accession>A0A0M2V5T3</accession>
<protein>
    <recommendedName>
        <fullName evidence="3">Transcriptional regulator</fullName>
    </recommendedName>
</protein>
<dbReference type="STRING" id="336831.WG68_07685"/>
<evidence type="ECO:0008006" key="3">
    <source>
        <dbReference type="Google" id="ProtNLM"/>
    </source>
</evidence>
<dbReference type="Pfam" id="PF04299">
    <property type="entry name" value="FMN_bind_2"/>
    <property type="match status" value="1"/>
</dbReference>
<dbReference type="InterPro" id="IPR007396">
    <property type="entry name" value="TR_PAI2-type"/>
</dbReference>
<dbReference type="PIRSF" id="PIRSF010372">
    <property type="entry name" value="PaiB"/>
    <property type="match status" value="1"/>
</dbReference>
<dbReference type="PANTHER" id="PTHR35802:SF1">
    <property type="entry name" value="PROTEASE SYNTHASE AND SPORULATION PROTEIN PAI 2"/>
    <property type="match status" value="1"/>
</dbReference>
<dbReference type="SUPFAM" id="SSF50475">
    <property type="entry name" value="FMN-binding split barrel"/>
    <property type="match status" value="1"/>
</dbReference>
<organism evidence="1 2">
    <name type="scientific">Arsukibacterium ikkense</name>
    <dbReference type="NCBI Taxonomy" id="336831"/>
    <lineage>
        <taxon>Bacteria</taxon>
        <taxon>Pseudomonadati</taxon>
        <taxon>Pseudomonadota</taxon>
        <taxon>Gammaproteobacteria</taxon>
        <taxon>Chromatiales</taxon>
        <taxon>Chromatiaceae</taxon>
        <taxon>Arsukibacterium</taxon>
    </lineage>
</organism>
<comment type="caution">
    <text evidence="1">The sequence shown here is derived from an EMBL/GenBank/DDBJ whole genome shotgun (WGS) entry which is preliminary data.</text>
</comment>
<evidence type="ECO:0000313" key="2">
    <source>
        <dbReference type="Proteomes" id="UP000034228"/>
    </source>
</evidence>
<dbReference type="EMBL" id="LAHO01000006">
    <property type="protein sequence ID" value="KKO46001.1"/>
    <property type="molecule type" value="Genomic_DNA"/>
</dbReference>
<proteinExistence type="predicted"/>
<dbReference type="PANTHER" id="PTHR35802">
    <property type="entry name" value="PROTEASE SYNTHASE AND SPORULATION PROTEIN PAI 2"/>
    <property type="match status" value="1"/>
</dbReference>
<keyword evidence="2" id="KW-1185">Reference proteome</keyword>
<reference evidence="1 2" key="1">
    <citation type="submission" date="2015-03" db="EMBL/GenBank/DDBJ databases">
        <title>Draft genome sequences of two protease-producing strains of Arsukibacterium isolated from two cold and alkaline environments.</title>
        <authorList>
            <person name="Lylloff J.E."/>
            <person name="Skov L.B."/>
            <person name="Jepsen M."/>
            <person name="Hallin P.F."/>
            <person name="Sorensen S.J."/>
            <person name="Stougaard P."/>
            <person name="Glaring M.A."/>
        </authorList>
    </citation>
    <scope>NUCLEOTIDE SEQUENCE [LARGE SCALE GENOMIC DNA]</scope>
    <source>
        <strain evidence="1 2">GCM72</strain>
    </source>
</reference>